<gene>
    <name evidence="2" type="ORF">BACT_0111</name>
</gene>
<feature type="region of interest" description="Disordered" evidence="1">
    <location>
        <begin position="398"/>
        <end position="432"/>
    </location>
</feature>
<comment type="caution">
    <text evidence="2">The sequence shown here is derived from an EMBL/GenBank/DDBJ whole genome shotgun (WGS) entry which is preliminary data.</text>
</comment>
<sequence>MSQEIQIVSDGDSISAIGDAQAAKRFLASLGLKAEEFNARHSEALAAAGVTLQAGSTMAQECGRWAKITADSAQKIKEFGLMTSKRSGLQLGAVQVKERSGIKGLVEFEKGSFKRINPGTLAGLGTAMLQMEMELAMQEIQDYLATIDAKVDDVLRAQKDAVLSNMIGVEILVDDAMDEYRLTGHIYQVTWEKIQSSALIIAQTQAYALRQLEATAESVSAKQSSRDLLQSLKKGRVSTQEWLAVLARSVQLQDASAMLELDRVQTTAPDELDQHRLSLKSARGHRLDRIASIVDRLAASAKGAGDAANRQILLHPSNAPASVELANEIGARASEFSRTVELDRQVEAIEARPWKDAAQEAGGKLIQTSTQGLNEAKQWGTAAIGGAVTVSEQAIRNLRHRLPAGDKPGSDEPGAASAAGQADETSPDSQRS</sequence>
<dbReference type="KEGG" id="bact:AB656_06380"/>
<dbReference type="AlphaFoldDB" id="A0A086YYD1"/>
<reference evidence="2 3" key="1">
    <citation type="submission" date="2014-03" db="EMBL/GenBank/DDBJ databases">
        <title>Genomics of Bifidobacteria.</title>
        <authorList>
            <person name="Ventura M."/>
            <person name="Milani C."/>
            <person name="Lugli G.A."/>
        </authorList>
    </citation>
    <scope>NUCLEOTIDE SEQUENCE [LARGE SCALE GENOMIC DNA]</scope>
    <source>
        <strain evidence="2 3">DSM 22766</strain>
    </source>
</reference>
<feature type="compositionally biased region" description="Polar residues" evidence="1">
    <location>
        <begin position="423"/>
        <end position="432"/>
    </location>
</feature>
<dbReference type="eggNOG" id="ENOG502Z8FT">
    <property type="taxonomic scope" value="Bacteria"/>
</dbReference>
<name>A0A086YYD1_9BIFI</name>
<proteinExistence type="predicted"/>
<accession>A0A086YYD1</accession>
<keyword evidence="3" id="KW-1185">Reference proteome</keyword>
<evidence type="ECO:0000313" key="2">
    <source>
        <dbReference type="EMBL" id="KFI39281.1"/>
    </source>
</evidence>
<organism evidence="2 3">
    <name type="scientific">Bifidobacterium actinocoloniiforme DSM 22766</name>
    <dbReference type="NCBI Taxonomy" id="1437605"/>
    <lineage>
        <taxon>Bacteria</taxon>
        <taxon>Bacillati</taxon>
        <taxon>Actinomycetota</taxon>
        <taxon>Actinomycetes</taxon>
        <taxon>Bifidobacteriales</taxon>
        <taxon>Bifidobacteriaceae</taxon>
        <taxon>Bifidobacterium</taxon>
    </lineage>
</organism>
<dbReference type="Proteomes" id="UP000029015">
    <property type="component" value="Unassembled WGS sequence"/>
</dbReference>
<dbReference type="EMBL" id="JGYK01000002">
    <property type="protein sequence ID" value="KFI39281.1"/>
    <property type="molecule type" value="Genomic_DNA"/>
</dbReference>
<evidence type="ECO:0000313" key="3">
    <source>
        <dbReference type="Proteomes" id="UP000029015"/>
    </source>
</evidence>
<dbReference type="OrthoDB" id="4391631at2"/>
<protein>
    <submittedName>
        <fullName evidence="2">Uncharacterized protein</fullName>
    </submittedName>
</protein>
<evidence type="ECO:0000256" key="1">
    <source>
        <dbReference type="SAM" id="MobiDB-lite"/>
    </source>
</evidence>
<dbReference type="RefSeq" id="WP_051905464.1">
    <property type="nucleotide sequence ID" value="NZ_CP011786.1"/>
</dbReference>
<dbReference type="PATRIC" id="fig|1437605.7.peg.1308"/>